<proteinExistence type="predicted"/>
<dbReference type="InterPro" id="IPR000182">
    <property type="entry name" value="GNAT_dom"/>
</dbReference>
<name>A0AAD6CWA0_9EURO</name>
<organism evidence="3 4">
    <name type="scientific">Penicillium frequentans</name>
    <dbReference type="NCBI Taxonomy" id="3151616"/>
    <lineage>
        <taxon>Eukaryota</taxon>
        <taxon>Fungi</taxon>
        <taxon>Dikarya</taxon>
        <taxon>Ascomycota</taxon>
        <taxon>Pezizomycotina</taxon>
        <taxon>Eurotiomycetes</taxon>
        <taxon>Eurotiomycetidae</taxon>
        <taxon>Eurotiales</taxon>
        <taxon>Aspergillaceae</taxon>
        <taxon>Penicillium</taxon>
    </lineage>
</organism>
<evidence type="ECO:0000313" key="4">
    <source>
        <dbReference type="Proteomes" id="UP001220324"/>
    </source>
</evidence>
<dbReference type="Proteomes" id="UP001220324">
    <property type="component" value="Unassembled WGS sequence"/>
</dbReference>
<feature type="compositionally biased region" description="Polar residues" evidence="1">
    <location>
        <begin position="87"/>
        <end position="96"/>
    </location>
</feature>
<dbReference type="EMBL" id="JAQIZZ010000006">
    <property type="protein sequence ID" value="KAJ5538599.1"/>
    <property type="molecule type" value="Genomic_DNA"/>
</dbReference>
<feature type="compositionally biased region" description="Basic and acidic residues" evidence="1">
    <location>
        <begin position="97"/>
        <end position="108"/>
    </location>
</feature>
<dbReference type="Pfam" id="PF13508">
    <property type="entry name" value="Acetyltransf_7"/>
    <property type="match status" value="1"/>
</dbReference>
<dbReference type="CDD" id="cd04301">
    <property type="entry name" value="NAT_SF"/>
    <property type="match status" value="1"/>
</dbReference>
<dbReference type="InterPro" id="IPR052523">
    <property type="entry name" value="Trichothecene_AcTrans"/>
</dbReference>
<reference evidence="3 4" key="1">
    <citation type="journal article" date="2023" name="IMA Fungus">
        <title>Comparative genomic study of the Penicillium genus elucidates a diverse pangenome and 15 lateral gene transfer events.</title>
        <authorList>
            <person name="Petersen C."/>
            <person name="Sorensen T."/>
            <person name="Nielsen M.R."/>
            <person name="Sondergaard T.E."/>
            <person name="Sorensen J.L."/>
            <person name="Fitzpatrick D.A."/>
            <person name="Frisvad J.C."/>
            <person name="Nielsen K.L."/>
        </authorList>
    </citation>
    <scope>NUCLEOTIDE SEQUENCE [LARGE SCALE GENOMIC DNA]</scope>
    <source>
        <strain evidence="3 4">IBT 35679</strain>
    </source>
</reference>
<comment type="caution">
    <text evidence="3">The sequence shown here is derived from an EMBL/GenBank/DDBJ whole genome shotgun (WGS) entry which is preliminary data.</text>
</comment>
<keyword evidence="4" id="KW-1185">Reference proteome</keyword>
<dbReference type="SUPFAM" id="SSF55729">
    <property type="entry name" value="Acyl-CoA N-acyltransferases (Nat)"/>
    <property type="match status" value="1"/>
</dbReference>
<dbReference type="PANTHER" id="PTHR42791:SF1">
    <property type="entry name" value="N-ACETYLTRANSFERASE DOMAIN-CONTAINING PROTEIN"/>
    <property type="match status" value="1"/>
</dbReference>
<evidence type="ECO:0000256" key="1">
    <source>
        <dbReference type="SAM" id="MobiDB-lite"/>
    </source>
</evidence>
<feature type="region of interest" description="Disordered" evidence="1">
    <location>
        <begin position="87"/>
        <end position="108"/>
    </location>
</feature>
<dbReference type="Gene3D" id="3.40.630.30">
    <property type="match status" value="1"/>
</dbReference>
<dbReference type="InterPro" id="IPR016181">
    <property type="entry name" value="Acyl_CoA_acyltransferase"/>
</dbReference>
<evidence type="ECO:0000259" key="2">
    <source>
        <dbReference type="PROSITE" id="PS51186"/>
    </source>
</evidence>
<gene>
    <name evidence="3" type="ORF">N7494_008078</name>
</gene>
<evidence type="ECO:0000313" key="3">
    <source>
        <dbReference type="EMBL" id="KAJ5538599.1"/>
    </source>
</evidence>
<protein>
    <submittedName>
        <fullName evidence="3">Acyl-CoA N-acyltransferase</fullName>
    </submittedName>
</protein>
<dbReference type="GO" id="GO:0016747">
    <property type="term" value="F:acyltransferase activity, transferring groups other than amino-acyl groups"/>
    <property type="evidence" value="ECO:0007669"/>
    <property type="project" value="InterPro"/>
</dbReference>
<accession>A0AAD6CWA0</accession>
<sequence>MRFTLCTVDAGDAELLVRNCDFPAMQNNPLHLTMFPNSCQGTEEEEMKWSIEALRKNILARPAWFRKVCLEDGTPVGFAGWNLEQTTTMGGNSNNDVSKERKKPNDFPNRDYWHPNTLDVEAWMRVSRLLREERIRVLCDRKDIWRLTILSVDPKYQRQGIGSMLLKWGCEEADAHERDSFLMASPAGINLYIKFGFKAVGDVHTSTGTFTSMLREANRSENKSLKSV</sequence>
<feature type="domain" description="N-acetyltransferase" evidence="2">
    <location>
        <begin position="29"/>
        <end position="218"/>
    </location>
</feature>
<dbReference type="AlphaFoldDB" id="A0AAD6CWA0"/>
<dbReference type="PROSITE" id="PS51186">
    <property type="entry name" value="GNAT"/>
    <property type="match status" value="1"/>
</dbReference>
<dbReference type="PANTHER" id="PTHR42791">
    <property type="entry name" value="GNAT FAMILY ACETYLTRANSFERASE"/>
    <property type="match status" value="1"/>
</dbReference>